<comment type="caution">
    <text evidence="1">The sequence shown here is derived from an EMBL/GenBank/DDBJ whole genome shotgun (WGS) entry which is preliminary data.</text>
</comment>
<reference evidence="1 2" key="1">
    <citation type="submission" date="2017-11" db="EMBL/GenBank/DDBJ databases">
        <title>Genomic Encyclopedia of Archaeal and Bacterial Type Strains, Phase II (KMG-II): From Individual Species to Whole Genera.</title>
        <authorList>
            <person name="Goeker M."/>
        </authorList>
    </citation>
    <scope>NUCLEOTIDE SEQUENCE [LARGE SCALE GENOMIC DNA]</scope>
    <source>
        <strain evidence="1 2">DSM 28175</strain>
    </source>
</reference>
<sequence>MKYYIATLCLVLLIKSTYGQDYLREKNFINQVIIKKNIVYQDSLSRASSEYLQYHLKYARELIFSKRDADSLIYIDSAGRETRMIRSKAMARMEANERPGVSNGRILPIIRDTIILSEQEITHILSQFEKESKRKWNEDLIPGARQINTDTINAVFKDRIWGWEKMHNKGVPSIHTFGPPVFIRDDKYCIFYSDNTCGYRCGSGKLAIYKKENGKWTFWGDIITWVS</sequence>
<dbReference type="SUPFAM" id="SSF75005">
    <property type="entry name" value="Arabinanase/levansucrase/invertase"/>
    <property type="match status" value="1"/>
</dbReference>
<dbReference type="Proteomes" id="UP000242687">
    <property type="component" value="Unassembled WGS sequence"/>
</dbReference>
<proteinExistence type="predicted"/>
<keyword evidence="2" id="KW-1185">Reference proteome</keyword>
<evidence type="ECO:0000313" key="2">
    <source>
        <dbReference type="Proteomes" id="UP000242687"/>
    </source>
</evidence>
<organism evidence="1 2">
    <name type="scientific">Mucilaginibacter auburnensis</name>
    <dbReference type="NCBI Taxonomy" id="1457233"/>
    <lineage>
        <taxon>Bacteria</taxon>
        <taxon>Pseudomonadati</taxon>
        <taxon>Bacteroidota</taxon>
        <taxon>Sphingobacteriia</taxon>
        <taxon>Sphingobacteriales</taxon>
        <taxon>Sphingobacteriaceae</taxon>
        <taxon>Mucilaginibacter</taxon>
    </lineage>
</organism>
<accession>A0A2H9VTG8</accession>
<name>A0A2H9VTG8_9SPHI</name>
<evidence type="ECO:0000313" key="1">
    <source>
        <dbReference type="EMBL" id="PJJ84111.1"/>
    </source>
</evidence>
<dbReference type="RefSeq" id="WP_100340320.1">
    <property type="nucleotide sequence ID" value="NZ_PGFJ01000001.1"/>
</dbReference>
<gene>
    <name evidence="1" type="ORF">CLV57_1115</name>
</gene>
<dbReference type="AlphaFoldDB" id="A0A2H9VTG8"/>
<protein>
    <submittedName>
        <fullName evidence="1">Uncharacterized protein</fullName>
    </submittedName>
</protein>
<dbReference type="InterPro" id="IPR023296">
    <property type="entry name" value="Glyco_hydro_beta-prop_sf"/>
</dbReference>
<dbReference type="EMBL" id="PGFJ01000001">
    <property type="protein sequence ID" value="PJJ84111.1"/>
    <property type="molecule type" value="Genomic_DNA"/>
</dbReference>
<dbReference type="OrthoDB" id="676275at2"/>